<dbReference type="STRING" id="392015.SAMN05421543_108128"/>
<dbReference type="Pfam" id="PF13279">
    <property type="entry name" value="4HBT_2"/>
    <property type="match status" value="1"/>
</dbReference>
<organism evidence="3 4">
    <name type="scientific">Alicyclobacillus macrosporangiidus</name>
    <dbReference type="NCBI Taxonomy" id="392015"/>
    <lineage>
        <taxon>Bacteria</taxon>
        <taxon>Bacillati</taxon>
        <taxon>Bacillota</taxon>
        <taxon>Bacilli</taxon>
        <taxon>Bacillales</taxon>
        <taxon>Alicyclobacillaceae</taxon>
        <taxon>Alicyclobacillus</taxon>
    </lineage>
</organism>
<comment type="similarity">
    <text evidence="1">Belongs to the 4-hydroxybenzoyl-CoA thioesterase family.</text>
</comment>
<keyword evidence="4" id="KW-1185">Reference proteome</keyword>
<dbReference type="SUPFAM" id="SSF54637">
    <property type="entry name" value="Thioesterase/thiol ester dehydrase-isomerase"/>
    <property type="match status" value="1"/>
</dbReference>
<dbReference type="Gene3D" id="3.10.129.10">
    <property type="entry name" value="Hotdog Thioesterase"/>
    <property type="match status" value="1"/>
</dbReference>
<evidence type="ECO:0000313" key="3">
    <source>
        <dbReference type="EMBL" id="SFU80205.1"/>
    </source>
</evidence>
<dbReference type="EMBL" id="FPBV01000008">
    <property type="protein sequence ID" value="SFU80205.1"/>
    <property type="molecule type" value="Genomic_DNA"/>
</dbReference>
<dbReference type="InterPro" id="IPR050563">
    <property type="entry name" value="4-hydroxybenzoyl-CoA_TE"/>
</dbReference>
<dbReference type="NCBIfam" id="TIGR00051">
    <property type="entry name" value="YbgC/FadM family acyl-CoA thioesterase"/>
    <property type="match status" value="1"/>
</dbReference>
<evidence type="ECO:0000256" key="2">
    <source>
        <dbReference type="ARBA" id="ARBA00022801"/>
    </source>
</evidence>
<dbReference type="eggNOG" id="COG0824">
    <property type="taxonomic scope" value="Bacteria"/>
</dbReference>
<dbReference type="PANTHER" id="PTHR31793:SF27">
    <property type="entry name" value="NOVEL THIOESTERASE SUPERFAMILY DOMAIN AND SAPOSIN A-TYPE DOMAIN CONTAINING PROTEIN (0610012H03RIK)"/>
    <property type="match status" value="1"/>
</dbReference>
<proteinExistence type="inferred from homology"/>
<dbReference type="AlphaFoldDB" id="A0A1I7J4T8"/>
<evidence type="ECO:0000256" key="1">
    <source>
        <dbReference type="ARBA" id="ARBA00005953"/>
    </source>
</evidence>
<dbReference type="PANTHER" id="PTHR31793">
    <property type="entry name" value="4-HYDROXYBENZOYL-COA THIOESTERASE FAMILY MEMBER"/>
    <property type="match status" value="1"/>
</dbReference>
<dbReference type="InterPro" id="IPR006684">
    <property type="entry name" value="YbgC/YbaW"/>
</dbReference>
<name>A0A1I7J4T8_9BACL</name>
<gene>
    <name evidence="3" type="ORF">SAMN05421543_108128</name>
</gene>
<evidence type="ECO:0000313" key="4">
    <source>
        <dbReference type="Proteomes" id="UP000183508"/>
    </source>
</evidence>
<dbReference type="PIRSF" id="PIRSF003230">
    <property type="entry name" value="YbgC"/>
    <property type="match status" value="1"/>
</dbReference>
<dbReference type="CDD" id="cd00586">
    <property type="entry name" value="4HBT"/>
    <property type="match status" value="1"/>
</dbReference>
<accession>A0A1I7J4T8</accession>
<dbReference type="GO" id="GO:0047617">
    <property type="term" value="F:fatty acyl-CoA hydrolase activity"/>
    <property type="evidence" value="ECO:0007669"/>
    <property type="project" value="TreeGrafter"/>
</dbReference>
<dbReference type="Proteomes" id="UP000183508">
    <property type="component" value="Unassembled WGS sequence"/>
</dbReference>
<protein>
    <submittedName>
        <fullName evidence="3">Acyl-CoA thioester hydrolase</fullName>
    </submittedName>
</protein>
<sequence>MHVAKTVTTRFEVRWGECDPAGIVYHPAYIDWFSVARMRFLRENGVSYMETFHDQGIVLVVIDVQCRYLKTLRAEDLADVEARLELCTKTRLALRYRVMNEAGELCAEGRTEHAFVDMETNRAVNLAKRAPALWAILENLPVAGA</sequence>
<reference evidence="4" key="1">
    <citation type="submission" date="2016-10" db="EMBL/GenBank/DDBJ databases">
        <authorList>
            <person name="Varghese N."/>
        </authorList>
    </citation>
    <scope>NUCLEOTIDE SEQUENCE [LARGE SCALE GENOMIC DNA]</scope>
    <source>
        <strain evidence="4">DSM 17980</strain>
    </source>
</reference>
<keyword evidence="2 3" id="KW-0378">Hydrolase</keyword>
<dbReference type="InterPro" id="IPR029069">
    <property type="entry name" value="HotDog_dom_sf"/>
</dbReference>